<dbReference type="Pfam" id="PF00150">
    <property type="entry name" value="Cellulase"/>
    <property type="match status" value="1"/>
</dbReference>
<dbReference type="PROSITE" id="PS00659">
    <property type="entry name" value="GLYCOSYL_HYDROL_F5"/>
    <property type="match status" value="1"/>
</dbReference>
<dbReference type="InterPro" id="IPR018087">
    <property type="entry name" value="Glyco_hydro_5_CS"/>
</dbReference>
<evidence type="ECO:0000313" key="9">
    <source>
        <dbReference type="EMBL" id="KXS12137.1"/>
    </source>
</evidence>
<comment type="catalytic activity">
    <reaction evidence="1">
        <text>Endohydrolysis of (1-&gt;4)-beta-D-glucosidic linkages in cellulose, lichenin and cereal beta-D-glucans.</text>
        <dbReference type="EC" id="3.2.1.4"/>
    </reaction>
</comment>
<feature type="domain" description="Glycoside hydrolase family 5" evidence="8">
    <location>
        <begin position="48"/>
        <end position="297"/>
    </location>
</feature>
<reference evidence="9 10" key="1">
    <citation type="journal article" date="2015" name="Genome Biol. Evol.">
        <title>Phylogenomic analyses indicate that early fungi evolved digesting cell walls of algal ancestors of land plants.</title>
        <authorList>
            <person name="Chang Y."/>
            <person name="Wang S."/>
            <person name="Sekimoto S."/>
            <person name="Aerts A.L."/>
            <person name="Choi C."/>
            <person name="Clum A."/>
            <person name="LaButti K.M."/>
            <person name="Lindquist E.A."/>
            <person name="Yee Ngan C."/>
            <person name="Ohm R.A."/>
            <person name="Salamov A.A."/>
            <person name="Grigoriev I.V."/>
            <person name="Spatafora J.W."/>
            <person name="Berbee M.L."/>
        </authorList>
    </citation>
    <scope>NUCLEOTIDE SEQUENCE [LARGE SCALE GENOMIC DNA]</scope>
    <source>
        <strain evidence="9 10">JEL478</strain>
    </source>
</reference>
<feature type="signal peptide" evidence="7">
    <location>
        <begin position="1"/>
        <end position="27"/>
    </location>
</feature>
<dbReference type="InterPro" id="IPR017853">
    <property type="entry name" value="GH"/>
</dbReference>
<evidence type="ECO:0000256" key="4">
    <source>
        <dbReference type="ARBA" id="ARBA00022801"/>
    </source>
</evidence>
<proteinExistence type="inferred from homology"/>
<dbReference type="EMBL" id="KQ965791">
    <property type="protein sequence ID" value="KXS12137.1"/>
    <property type="molecule type" value="Genomic_DNA"/>
</dbReference>
<dbReference type="OrthoDB" id="2114852at2759"/>
<dbReference type="Gene3D" id="3.20.20.80">
    <property type="entry name" value="Glycosidases"/>
    <property type="match status" value="1"/>
</dbReference>
<evidence type="ECO:0000256" key="1">
    <source>
        <dbReference type="ARBA" id="ARBA00000966"/>
    </source>
</evidence>
<evidence type="ECO:0000256" key="7">
    <source>
        <dbReference type="SAM" id="SignalP"/>
    </source>
</evidence>
<dbReference type="PANTHER" id="PTHR34142">
    <property type="entry name" value="ENDO-BETA-1,4-GLUCANASE A"/>
    <property type="match status" value="1"/>
</dbReference>
<sequence>MAFHRNTLVKLLLASVLALTAASSALAARGRPKLNGKTFVSDTGVPLRGPFTSTEWTDAVPAANIASVKATYGFNAVHLYAETYDPNYPAAGSKQPGYAASRVDKIVASTKAANMYLIIVLANGSNNGKFNLAYARDFWTFYAGRYAAETHVIYEIHNEPVQWGPSYLTSTQSPGAVSMMADCYKIIRAAAPSTPVLLFTYASIGGGSSAAGAVQDAQSFSKTVFGNPNQKWTNEGIAIHGYWGAQGASDAAKALNQAGYSVVLTEFAAATSPTSPNGGQDTVLTKFMEQQGISWLTFLHIPPTGVSGDVTDPTQYANPMKAAGISFAADP</sequence>
<protein>
    <recommendedName>
        <fullName evidence="3">cellulase</fullName>
        <ecNumber evidence="3">3.2.1.4</ecNumber>
    </recommendedName>
</protein>
<evidence type="ECO:0000313" key="10">
    <source>
        <dbReference type="Proteomes" id="UP000070544"/>
    </source>
</evidence>
<evidence type="ECO:0000256" key="2">
    <source>
        <dbReference type="ARBA" id="ARBA00005641"/>
    </source>
</evidence>
<keyword evidence="7" id="KW-0732">Signal</keyword>
<keyword evidence="10" id="KW-1185">Reference proteome</keyword>
<gene>
    <name evidence="9" type="ORF">M427DRAFT_35025</name>
</gene>
<dbReference type="GO" id="GO:0000272">
    <property type="term" value="P:polysaccharide catabolic process"/>
    <property type="evidence" value="ECO:0007669"/>
    <property type="project" value="InterPro"/>
</dbReference>
<name>A0A139A5T2_GONPJ</name>
<comment type="similarity">
    <text evidence="2 6">Belongs to the glycosyl hydrolase 5 (cellulase A) family.</text>
</comment>
<accession>A0A139A5T2</accession>
<dbReference type="PANTHER" id="PTHR34142:SF1">
    <property type="entry name" value="GLYCOSIDE HYDROLASE FAMILY 5 DOMAIN-CONTAINING PROTEIN"/>
    <property type="match status" value="1"/>
</dbReference>
<evidence type="ECO:0000256" key="5">
    <source>
        <dbReference type="ARBA" id="ARBA00023295"/>
    </source>
</evidence>
<evidence type="ECO:0000256" key="3">
    <source>
        <dbReference type="ARBA" id="ARBA00012601"/>
    </source>
</evidence>
<dbReference type="GO" id="GO:0008810">
    <property type="term" value="F:cellulase activity"/>
    <property type="evidence" value="ECO:0007669"/>
    <property type="project" value="UniProtKB-EC"/>
</dbReference>
<dbReference type="AlphaFoldDB" id="A0A139A5T2"/>
<feature type="chain" id="PRO_5007295972" description="cellulase" evidence="7">
    <location>
        <begin position="28"/>
        <end position="331"/>
    </location>
</feature>
<evidence type="ECO:0000256" key="6">
    <source>
        <dbReference type="RuleBase" id="RU361153"/>
    </source>
</evidence>
<evidence type="ECO:0000259" key="8">
    <source>
        <dbReference type="Pfam" id="PF00150"/>
    </source>
</evidence>
<keyword evidence="5 6" id="KW-0326">Glycosidase</keyword>
<keyword evidence="4 6" id="KW-0378">Hydrolase</keyword>
<dbReference type="Proteomes" id="UP000070544">
    <property type="component" value="Unassembled WGS sequence"/>
</dbReference>
<dbReference type="SUPFAM" id="SSF51445">
    <property type="entry name" value="(Trans)glycosidases"/>
    <property type="match status" value="1"/>
</dbReference>
<organism evidence="9 10">
    <name type="scientific">Gonapodya prolifera (strain JEL478)</name>
    <name type="common">Monoblepharis prolifera</name>
    <dbReference type="NCBI Taxonomy" id="1344416"/>
    <lineage>
        <taxon>Eukaryota</taxon>
        <taxon>Fungi</taxon>
        <taxon>Fungi incertae sedis</taxon>
        <taxon>Chytridiomycota</taxon>
        <taxon>Chytridiomycota incertae sedis</taxon>
        <taxon>Monoblepharidomycetes</taxon>
        <taxon>Monoblepharidales</taxon>
        <taxon>Gonapodyaceae</taxon>
        <taxon>Gonapodya</taxon>
    </lineage>
</organism>
<dbReference type="InterPro" id="IPR001547">
    <property type="entry name" value="Glyco_hydro_5"/>
</dbReference>
<dbReference type="EC" id="3.2.1.4" evidence="3"/>